<dbReference type="AlphaFoldDB" id="A0A077QM70"/>
<proteinExistence type="predicted"/>
<accession>A0A077QM70</accession>
<comment type="caution">
    <text evidence="1">The sequence shown here is derived from an EMBL/GenBank/DDBJ whole genome shotgun (WGS) entry which is preliminary data.</text>
</comment>
<gene>
    <name evidence="1" type="ORF">XBI1_400014</name>
</gene>
<evidence type="ECO:0000313" key="1">
    <source>
        <dbReference type="EMBL" id="CDH34644.1"/>
    </source>
</evidence>
<dbReference type="EMBL" id="CBTB010000247">
    <property type="protein sequence ID" value="CDH34644.1"/>
    <property type="molecule type" value="Genomic_DNA"/>
</dbReference>
<protein>
    <submittedName>
        <fullName evidence="1">Uncharacterized protein</fullName>
    </submittedName>
</protein>
<reference evidence="1" key="1">
    <citation type="submission" date="2013-07" db="EMBL/GenBank/DDBJ databases">
        <title>Sub-species coevolution in mutualistic symbiosis.</title>
        <authorList>
            <person name="Murfin K."/>
            <person name="Klassen J."/>
            <person name="Lee M."/>
            <person name="Forst S."/>
            <person name="Stock P."/>
            <person name="Goodrich-Blair H."/>
        </authorList>
    </citation>
    <scope>NUCLEOTIDE SEQUENCE [LARGE SCALE GENOMIC DNA]</scope>
    <source>
        <strain evidence="1">Intermedium</strain>
    </source>
</reference>
<evidence type="ECO:0000313" key="2">
    <source>
        <dbReference type="Proteomes" id="UP000028480"/>
    </source>
</evidence>
<name>A0A077QM70_XENBV</name>
<dbReference type="HOGENOM" id="CLU_3334957_0_0_6"/>
<organism evidence="1 2">
    <name type="scientific">Xenorhabdus bovienii str. Intermedium</name>
    <dbReference type="NCBI Taxonomy" id="1379677"/>
    <lineage>
        <taxon>Bacteria</taxon>
        <taxon>Pseudomonadati</taxon>
        <taxon>Pseudomonadota</taxon>
        <taxon>Gammaproteobacteria</taxon>
        <taxon>Enterobacterales</taxon>
        <taxon>Morganellaceae</taxon>
        <taxon>Xenorhabdus</taxon>
    </lineage>
</organism>
<sequence>MVIISIMNYMNNILFMCYFYFNLQSHYSSIFYELWVPA</sequence>
<dbReference type="Proteomes" id="UP000028480">
    <property type="component" value="Unassembled WGS sequence"/>
</dbReference>